<organism evidence="1 2">
    <name type="scientific">Brassica oleracea var. oleracea</name>
    <dbReference type="NCBI Taxonomy" id="109376"/>
    <lineage>
        <taxon>Eukaryota</taxon>
        <taxon>Viridiplantae</taxon>
        <taxon>Streptophyta</taxon>
        <taxon>Embryophyta</taxon>
        <taxon>Tracheophyta</taxon>
        <taxon>Spermatophyta</taxon>
        <taxon>Magnoliopsida</taxon>
        <taxon>eudicotyledons</taxon>
        <taxon>Gunneridae</taxon>
        <taxon>Pentapetalae</taxon>
        <taxon>rosids</taxon>
        <taxon>malvids</taxon>
        <taxon>Brassicales</taxon>
        <taxon>Brassicaceae</taxon>
        <taxon>Brassiceae</taxon>
        <taxon>Brassica</taxon>
    </lineage>
</organism>
<dbReference type="Proteomes" id="UP000032141">
    <property type="component" value="Chromosome C2"/>
</dbReference>
<accession>A0A0D3ASM3</accession>
<dbReference type="AlphaFoldDB" id="A0A0D3ASM3"/>
<evidence type="ECO:0000313" key="2">
    <source>
        <dbReference type="Proteomes" id="UP000032141"/>
    </source>
</evidence>
<keyword evidence="2" id="KW-1185">Reference proteome</keyword>
<sequence length="305" mass="34733">MKGCLRTPFEDQAKRSSIERVEQEIEPPLRVRLRVLRVKRIVSLPLQPRRPYILLLKAVCSLPFCPRRELRGRDEGRLVDLTQRTVEMDNLLDPTRRTGELDGLLDPNRRTGEFDGAFGPTCPFSEFDDGCFAVRDLFVQGPKAAPCEGCLRTLVEGIKPFILRPRVEILPTCFPVRPLRSSYVSCRGQNLGLITALGGAMTTSTYVSRIVFDLISSRFKVRDMFSAYMTCMAFERILMIYLFLERIGQPAVHLANDREESVPFNVLAATFILEFSLSQMFSMLFRDSLGSTETERNALMLEDFS</sequence>
<protein>
    <submittedName>
        <fullName evidence="1">Uncharacterized protein</fullName>
    </submittedName>
</protein>
<dbReference type="Gramene" id="Bo2g104440.1">
    <property type="protein sequence ID" value="Bo2g104440.1"/>
    <property type="gene ID" value="Bo2g104440"/>
</dbReference>
<name>A0A0D3ASM3_BRAOL</name>
<dbReference type="EnsemblPlants" id="Bo2g104440.1">
    <property type="protein sequence ID" value="Bo2g104440.1"/>
    <property type="gene ID" value="Bo2g104440"/>
</dbReference>
<dbReference type="HOGENOM" id="CLU_807412_0_0_1"/>
<reference evidence="1 2" key="1">
    <citation type="journal article" date="2014" name="Genome Biol.">
        <title>Transcriptome and methylome profiling reveals relics of genome dominance in the mesopolyploid Brassica oleracea.</title>
        <authorList>
            <person name="Parkin I.A."/>
            <person name="Koh C."/>
            <person name="Tang H."/>
            <person name="Robinson S.J."/>
            <person name="Kagale S."/>
            <person name="Clarke W.E."/>
            <person name="Town C.D."/>
            <person name="Nixon J."/>
            <person name="Krishnakumar V."/>
            <person name="Bidwell S.L."/>
            <person name="Denoeud F."/>
            <person name="Belcram H."/>
            <person name="Links M.G."/>
            <person name="Just J."/>
            <person name="Clarke C."/>
            <person name="Bender T."/>
            <person name="Huebert T."/>
            <person name="Mason A.S."/>
            <person name="Pires J.C."/>
            <person name="Barker G."/>
            <person name="Moore J."/>
            <person name="Walley P.G."/>
            <person name="Manoli S."/>
            <person name="Batley J."/>
            <person name="Edwards D."/>
            <person name="Nelson M.N."/>
            <person name="Wang X."/>
            <person name="Paterson A.H."/>
            <person name="King G."/>
            <person name="Bancroft I."/>
            <person name="Chalhoub B."/>
            <person name="Sharpe A.G."/>
        </authorList>
    </citation>
    <scope>NUCLEOTIDE SEQUENCE</scope>
    <source>
        <strain evidence="1 2">cv. TO1000</strain>
    </source>
</reference>
<proteinExistence type="predicted"/>
<evidence type="ECO:0000313" key="1">
    <source>
        <dbReference type="EnsemblPlants" id="Bo2g104440.1"/>
    </source>
</evidence>
<reference evidence="1" key="2">
    <citation type="submission" date="2015-03" db="UniProtKB">
        <authorList>
            <consortium name="EnsemblPlants"/>
        </authorList>
    </citation>
    <scope>IDENTIFICATION</scope>
</reference>